<organism evidence="1 2">
    <name type="scientific">Parascedosporium putredinis</name>
    <dbReference type="NCBI Taxonomy" id="1442378"/>
    <lineage>
        <taxon>Eukaryota</taxon>
        <taxon>Fungi</taxon>
        <taxon>Dikarya</taxon>
        <taxon>Ascomycota</taxon>
        <taxon>Pezizomycotina</taxon>
        <taxon>Sordariomycetes</taxon>
        <taxon>Hypocreomycetidae</taxon>
        <taxon>Microascales</taxon>
        <taxon>Microascaceae</taxon>
        <taxon>Parascedosporium</taxon>
    </lineage>
</organism>
<evidence type="ECO:0000313" key="1">
    <source>
        <dbReference type="EMBL" id="CAI4212172.1"/>
    </source>
</evidence>
<evidence type="ECO:0000313" key="2">
    <source>
        <dbReference type="Proteomes" id="UP000838763"/>
    </source>
</evidence>
<gene>
    <name evidence="1" type="ORF">PPNO1_LOCUS1940</name>
</gene>
<comment type="caution">
    <text evidence="1">The sequence shown here is derived from an EMBL/GenBank/DDBJ whole genome shotgun (WGS) entry which is preliminary data.</text>
</comment>
<proteinExistence type="predicted"/>
<dbReference type="AlphaFoldDB" id="A0A9P1M8G5"/>
<keyword evidence="2" id="KW-1185">Reference proteome</keyword>
<dbReference type="OrthoDB" id="3902588at2759"/>
<reference evidence="1" key="1">
    <citation type="submission" date="2022-11" db="EMBL/GenBank/DDBJ databases">
        <authorList>
            <person name="Scott C."/>
            <person name="Bruce N."/>
        </authorList>
    </citation>
    <scope>NUCLEOTIDE SEQUENCE</scope>
</reference>
<accession>A0A9P1M8G5</accession>
<dbReference type="Proteomes" id="UP000838763">
    <property type="component" value="Unassembled WGS sequence"/>
</dbReference>
<dbReference type="EMBL" id="CALLCH030000004">
    <property type="protein sequence ID" value="CAI4212172.1"/>
    <property type="molecule type" value="Genomic_DNA"/>
</dbReference>
<protein>
    <submittedName>
        <fullName evidence="1">Uncharacterized protein</fullName>
    </submittedName>
</protein>
<sequence>MDKPDGHDDGVGFSPSIAESVKSSHSSVVQTLGPASFITVSTEVTGHDVLLREPRLANQSSCSDPYTAFVSILDFPSKPNNADAWRAPEAWNYNPPDSMSTTSKGLRRLDFHNDIGDDNSMALDLHGMGREIEMMAAADPTIILQRLREVWGF</sequence>
<name>A0A9P1M8G5_9PEZI</name>